<dbReference type="SUPFAM" id="SSF53756">
    <property type="entry name" value="UDP-Glycosyltransferase/glycogen phosphorylase"/>
    <property type="match status" value="1"/>
</dbReference>
<evidence type="ECO:0000313" key="3">
    <source>
        <dbReference type="Proteomes" id="UP000177797"/>
    </source>
</evidence>
<name>A0A1G2NGE5_9BACT</name>
<dbReference type="GO" id="GO:0016757">
    <property type="term" value="F:glycosyltransferase activity"/>
    <property type="evidence" value="ECO:0007669"/>
    <property type="project" value="InterPro"/>
</dbReference>
<dbReference type="PANTHER" id="PTHR45947">
    <property type="entry name" value="SULFOQUINOVOSYL TRANSFERASE SQD2"/>
    <property type="match status" value="1"/>
</dbReference>
<dbReference type="Proteomes" id="UP000177797">
    <property type="component" value="Unassembled WGS sequence"/>
</dbReference>
<sequence length="381" mass="43321">MATEIHFLYSDWRNVSIGAIVVCYVDYEFPTTRATSMRLLFITQAIDERDSVLGFVCGWLSAFAVEFTHISVVCLRKGGYDLPKNVEVYSLGKERGAHRFQYVFRFLRYIWRKHSEYDAVFVHMNPEYVLLGWLMWKIQGKRVALWYNHQAGGIRIRLAALFSDVLFHTSPFAYTARYRKAVRMSAGIDTVLFHKTNTQRQKNSIVFVGRIAPIKRLEILLNAALQLHNEGSDFFLSVYGESALSDRAYEKKMRKIGAQLESVGRIRFCGSVRHSELPYVFSANELAVNLSPAGLFDKTVLEAAACECIPLVSSPAFKNFLPDSLFCKESDSLDLLRKIKMLLSLSTEEKKALGEALREKVVQEHGLSVLAHSLPLLLSND</sequence>
<evidence type="ECO:0000259" key="1">
    <source>
        <dbReference type="Pfam" id="PF00534"/>
    </source>
</evidence>
<gene>
    <name evidence="2" type="ORF">A2938_01935</name>
</gene>
<protein>
    <recommendedName>
        <fullName evidence="1">Glycosyl transferase family 1 domain-containing protein</fullName>
    </recommendedName>
</protein>
<accession>A0A1G2NGE5</accession>
<comment type="caution">
    <text evidence="2">The sequence shown here is derived from an EMBL/GenBank/DDBJ whole genome shotgun (WGS) entry which is preliminary data.</text>
</comment>
<reference evidence="2 3" key="1">
    <citation type="journal article" date="2016" name="Nat. Commun.">
        <title>Thousands of microbial genomes shed light on interconnected biogeochemical processes in an aquifer system.</title>
        <authorList>
            <person name="Anantharaman K."/>
            <person name="Brown C.T."/>
            <person name="Hug L.A."/>
            <person name="Sharon I."/>
            <person name="Castelle C.J."/>
            <person name="Probst A.J."/>
            <person name="Thomas B.C."/>
            <person name="Singh A."/>
            <person name="Wilkins M.J."/>
            <person name="Karaoz U."/>
            <person name="Brodie E.L."/>
            <person name="Williams K.H."/>
            <person name="Hubbard S.S."/>
            <person name="Banfield J.F."/>
        </authorList>
    </citation>
    <scope>NUCLEOTIDE SEQUENCE [LARGE SCALE GENOMIC DNA]</scope>
</reference>
<dbReference type="InterPro" id="IPR050194">
    <property type="entry name" value="Glycosyltransferase_grp1"/>
</dbReference>
<dbReference type="InterPro" id="IPR001296">
    <property type="entry name" value="Glyco_trans_1"/>
</dbReference>
<dbReference type="PANTHER" id="PTHR45947:SF3">
    <property type="entry name" value="SULFOQUINOVOSYL TRANSFERASE SQD2"/>
    <property type="match status" value="1"/>
</dbReference>
<evidence type="ECO:0000313" key="2">
    <source>
        <dbReference type="EMBL" id="OHA35150.1"/>
    </source>
</evidence>
<dbReference type="Pfam" id="PF00534">
    <property type="entry name" value="Glycos_transf_1"/>
    <property type="match status" value="1"/>
</dbReference>
<dbReference type="AlphaFoldDB" id="A0A1G2NGE5"/>
<dbReference type="Gene3D" id="3.40.50.2000">
    <property type="entry name" value="Glycogen Phosphorylase B"/>
    <property type="match status" value="1"/>
</dbReference>
<dbReference type="CDD" id="cd03801">
    <property type="entry name" value="GT4_PimA-like"/>
    <property type="match status" value="1"/>
</dbReference>
<dbReference type="EMBL" id="MHSA01000001">
    <property type="protein sequence ID" value="OHA35150.1"/>
    <property type="molecule type" value="Genomic_DNA"/>
</dbReference>
<organism evidence="2 3">
    <name type="scientific">Candidatus Taylorbacteria bacterium RIFCSPLOWO2_01_FULL_48_100</name>
    <dbReference type="NCBI Taxonomy" id="1802322"/>
    <lineage>
        <taxon>Bacteria</taxon>
        <taxon>Candidatus Tayloriibacteriota</taxon>
    </lineage>
</organism>
<proteinExistence type="predicted"/>
<feature type="domain" description="Glycosyl transferase family 1" evidence="1">
    <location>
        <begin position="194"/>
        <end position="356"/>
    </location>
</feature>